<dbReference type="PANTHER" id="PTHR48107">
    <property type="entry name" value="NADPH-DEPENDENT ALDEHYDE REDUCTASE-LIKE PROTEIN, CHLOROPLASTIC-RELATED"/>
    <property type="match status" value="1"/>
</dbReference>
<dbReference type="InterPro" id="IPR036291">
    <property type="entry name" value="NAD(P)-bd_dom_sf"/>
</dbReference>
<sequence length="293" mass="31139">MSSQHPQQRFPHPPFEHQVQQPPGLDSNMTPRADHGEQSYKGHGRLAGRKALITGGDSGIGCAVAIAYAREGADVAISYLPAEQSDADEVIALIEKAGRKAVALPGDIKDEAFCGQLVEQAVNALGGLDILVNNAGKQQAVDGIDELTTQQFDETFKTNVYALFWITKAAHRHLKPGAVVINSTSVQGFMPSPNLLDYAQTKASIIAFTRSLAQQWADEGIRVNAVAPGPFWTPLQSSGGQPPEAVQTFGAELPLKRPGQPVEIAPLYVTLATDEVSYCTGQVWGANGGACIA</sequence>
<evidence type="ECO:0000256" key="1">
    <source>
        <dbReference type="ARBA" id="ARBA00006484"/>
    </source>
</evidence>
<proteinExistence type="inferred from homology"/>
<dbReference type="RefSeq" id="WP_027705003.1">
    <property type="nucleotide sequence ID" value="NZ_AP018933.1"/>
</dbReference>
<evidence type="ECO:0000256" key="2">
    <source>
        <dbReference type="ARBA" id="ARBA00023002"/>
    </source>
</evidence>
<gene>
    <name evidence="5" type="ORF">ZBT109_2559</name>
</gene>
<dbReference type="EMBL" id="AP018933">
    <property type="protein sequence ID" value="BBG31289.1"/>
    <property type="molecule type" value="Genomic_DNA"/>
</dbReference>
<dbReference type="AlphaFoldDB" id="A0A348HI37"/>
<evidence type="ECO:0000256" key="4">
    <source>
        <dbReference type="SAM" id="MobiDB-lite"/>
    </source>
</evidence>
<dbReference type="NCBIfam" id="NF004782">
    <property type="entry name" value="PRK06128.1"/>
    <property type="match status" value="1"/>
</dbReference>
<dbReference type="SUPFAM" id="SSF51735">
    <property type="entry name" value="NAD(P)-binding Rossmann-fold domains"/>
    <property type="match status" value="1"/>
</dbReference>
<dbReference type="GO" id="GO:0016614">
    <property type="term" value="F:oxidoreductase activity, acting on CH-OH group of donors"/>
    <property type="evidence" value="ECO:0007669"/>
    <property type="project" value="UniProtKB-ARBA"/>
</dbReference>
<comment type="similarity">
    <text evidence="1">Belongs to the short-chain dehydrogenases/reductases (SDR) family.</text>
</comment>
<dbReference type="Proteomes" id="UP000267342">
    <property type="component" value="Chromosome"/>
</dbReference>
<dbReference type="InterPro" id="IPR020904">
    <property type="entry name" value="Sc_DH/Rdtase_CS"/>
</dbReference>
<feature type="compositionally biased region" description="Low complexity" evidence="4">
    <location>
        <begin position="1"/>
        <end position="10"/>
    </location>
</feature>
<name>A0A348HI37_9GAMM</name>
<keyword evidence="2" id="KW-0560">Oxidoreductase</keyword>
<dbReference type="InterPro" id="IPR002347">
    <property type="entry name" value="SDR_fam"/>
</dbReference>
<dbReference type="KEGG" id="zpl:ZBT109_2559"/>
<organism evidence="5 6">
    <name type="scientific">Zymobacter palmae</name>
    <dbReference type="NCBI Taxonomy" id="33074"/>
    <lineage>
        <taxon>Bacteria</taxon>
        <taxon>Pseudomonadati</taxon>
        <taxon>Pseudomonadota</taxon>
        <taxon>Gammaproteobacteria</taxon>
        <taxon>Oceanospirillales</taxon>
        <taxon>Halomonadaceae</taxon>
        <taxon>Zymobacter group</taxon>
        <taxon>Zymobacter</taxon>
    </lineage>
</organism>
<reference evidence="5 6" key="1">
    <citation type="submission" date="2018-09" db="EMBL/GenBank/DDBJ databases">
        <title>Zymobacter palmae IAM14233 (=T109) whole genome analysis.</title>
        <authorList>
            <person name="Yanase H."/>
        </authorList>
    </citation>
    <scope>NUCLEOTIDE SEQUENCE [LARGE SCALE GENOMIC DNA]</scope>
    <source>
        <strain evidence="5 6">IAM14233</strain>
    </source>
</reference>
<keyword evidence="6" id="KW-1185">Reference proteome</keyword>
<accession>A0A348HI37</accession>
<dbReference type="STRING" id="1123510.GCA_000620025_01724"/>
<evidence type="ECO:0000313" key="6">
    <source>
        <dbReference type="Proteomes" id="UP000267342"/>
    </source>
</evidence>
<dbReference type="Pfam" id="PF13561">
    <property type="entry name" value="adh_short_C2"/>
    <property type="match status" value="1"/>
</dbReference>
<dbReference type="PROSITE" id="PS00061">
    <property type="entry name" value="ADH_SHORT"/>
    <property type="match status" value="1"/>
</dbReference>
<feature type="region of interest" description="Disordered" evidence="4">
    <location>
        <begin position="1"/>
        <end position="43"/>
    </location>
</feature>
<dbReference type="Gene3D" id="3.40.50.720">
    <property type="entry name" value="NAD(P)-binding Rossmann-like Domain"/>
    <property type="match status" value="1"/>
</dbReference>
<dbReference type="PRINTS" id="PR00081">
    <property type="entry name" value="GDHRDH"/>
</dbReference>
<evidence type="ECO:0000256" key="3">
    <source>
        <dbReference type="ARBA" id="ARBA00067437"/>
    </source>
</evidence>
<dbReference type="PANTHER" id="PTHR48107:SF16">
    <property type="entry name" value="NADPH-DEPENDENT ALDEHYDE REDUCTASE 1, CHLOROPLASTIC"/>
    <property type="match status" value="1"/>
</dbReference>
<dbReference type="OrthoDB" id="9809287at2"/>
<dbReference type="FunFam" id="3.40.50.720:FF:000097">
    <property type="entry name" value="SDR family oxidoreductase"/>
    <property type="match status" value="1"/>
</dbReference>
<dbReference type="PRINTS" id="PR00080">
    <property type="entry name" value="SDRFAMILY"/>
</dbReference>
<evidence type="ECO:0000313" key="5">
    <source>
        <dbReference type="EMBL" id="BBG31289.1"/>
    </source>
</evidence>
<protein>
    <recommendedName>
        <fullName evidence="3">Uncharacterized oxidoreductase YghA</fullName>
    </recommendedName>
</protein>